<dbReference type="InterPro" id="IPR051156">
    <property type="entry name" value="Mito/Outer_Membr_Metalloprot"/>
</dbReference>
<dbReference type="STRING" id="1122240.GCA_000620105_01344"/>
<dbReference type="PROSITE" id="PS51257">
    <property type="entry name" value="PROKAR_LIPOPROTEIN"/>
    <property type="match status" value="1"/>
</dbReference>
<evidence type="ECO:0000259" key="8">
    <source>
        <dbReference type="Pfam" id="PF01435"/>
    </source>
</evidence>
<keyword evidence="7" id="KW-0732">Signal</keyword>
<keyword evidence="4 6" id="KW-0862">Zinc</keyword>
<dbReference type="Proteomes" id="UP000244173">
    <property type="component" value="Chromosome"/>
</dbReference>
<dbReference type="Gene3D" id="3.30.2010.10">
    <property type="entry name" value="Metalloproteases ('zincins'), catalytic domain"/>
    <property type="match status" value="1"/>
</dbReference>
<protein>
    <submittedName>
        <fullName evidence="9">Peptidase M48</fullName>
    </submittedName>
</protein>
<keyword evidence="1 6" id="KW-0645">Protease</keyword>
<comment type="similarity">
    <text evidence="6">Belongs to the peptidase M48 family.</text>
</comment>
<evidence type="ECO:0000313" key="9">
    <source>
        <dbReference type="EMBL" id="AVY93736.1"/>
    </source>
</evidence>
<dbReference type="GO" id="GO:0016020">
    <property type="term" value="C:membrane"/>
    <property type="evidence" value="ECO:0007669"/>
    <property type="project" value="TreeGrafter"/>
</dbReference>
<evidence type="ECO:0000256" key="3">
    <source>
        <dbReference type="ARBA" id="ARBA00022801"/>
    </source>
</evidence>
<dbReference type="PANTHER" id="PTHR22726">
    <property type="entry name" value="METALLOENDOPEPTIDASE OMA1"/>
    <property type="match status" value="1"/>
</dbReference>
<organism evidence="9 10">
    <name type="scientific">Microvirgula aerodenitrificans</name>
    <dbReference type="NCBI Taxonomy" id="57480"/>
    <lineage>
        <taxon>Bacteria</taxon>
        <taxon>Pseudomonadati</taxon>
        <taxon>Pseudomonadota</taxon>
        <taxon>Betaproteobacteria</taxon>
        <taxon>Neisseriales</taxon>
        <taxon>Aquaspirillaceae</taxon>
        <taxon>Microvirgula</taxon>
    </lineage>
</organism>
<dbReference type="GO" id="GO:0046872">
    <property type="term" value="F:metal ion binding"/>
    <property type="evidence" value="ECO:0007669"/>
    <property type="project" value="UniProtKB-KW"/>
</dbReference>
<evidence type="ECO:0000313" key="10">
    <source>
        <dbReference type="Proteomes" id="UP000244173"/>
    </source>
</evidence>
<feature type="signal peptide" evidence="7">
    <location>
        <begin position="1"/>
        <end position="21"/>
    </location>
</feature>
<feature type="domain" description="Peptidase M48" evidence="8">
    <location>
        <begin position="74"/>
        <end position="254"/>
    </location>
</feature>
<sequence length="269" mass="29047">MTRRMLSWVLLALLTAGCQQISTTAPGMVGVTRKQTMLVSEQEVNQASAQAYQQQMAAARGQGVLNSNAALTRRVRVISKRLIAQTPYFRPDAAQWRWEVNVVQSPEMNAYAMAGGKIAVYSGLAQKLSLTDDELAAVIGHEIAHALREHSREKASQAQMQQLGVGLLGIIGGLNSNQLGLANSAADLAFGLPYSRNMESEADTVGLELMARAGYDPRAAVSVWKKMQMAGQSGGPGFLSTHPNAGQRIESISAQLPNVQPLYEEARRK</sequence>
<evidence type="ECO:0000256" key="1">
    <source>
        <dbReference type="ARBA" id="ARBA00022670"/>
    </source>
</evidence>
<comment type="cofactor">
    <cofactor evidence="6">
        <name>Zn(2+)</name>
        <dbReference type="ChEBI" id="CHEBI:29105"/>
    </cofactor>
    <text evidence="6">Binds 1 zinc ion per subunit.</text>
</comment>
<accession>A0A2S0P8Q4</accession>
<keyword evidence="5 6" id="KW-0482">Metalloprotease</keyword>
<evidence type="ECO:0000256" key="6">
    <source>
        <dbReference type="RuleBase" id="RU003983"/>
    </source>
</evidence>
<reference evidence="9 10" key="1">
    <citation type="submission" date="2018-04" db="EMBL/GenBank/DDBJ databases">
        <title>Denitrifier Microvirgula.</title>
        <authorList>
            <person name="Anderson E."/>
            <person name="Jang J."/>
            <person name="Ishii S."/>
        </authorList>
    </citation>
    <scope>NUCLEOTIDE SEQUENCE [LARGE SCALE GENOMIC DNA]</scope>
    <source>
        <strain evidence="9 10">BE2.4</strain>
    </source>
</reference>
<dbReference type="AlphaFoldDB" id="A0A2S0P8Q4"/>
<dbReference type="Pfam" id="PF01435">
    <property type="entry name" value="Peptidase_M48"/>
    <property type="match status" value="1"/>
</dbReference>
<keyword evidence="3 6" id="KW-0378">Hydrolase</keyword>
<dbReference type="RefSeq" id="WP_107888963.1">
    <property type="nucleotide sequence ID" value="NZ_CP028519.1"/>
</dbReference>
<evidence type="ECO:0000256" key="2">
    <source>
        <dbReference type="ARBA" id="ARBA00022723"/>
    </source>
</evidence>
<keyword evidence="2" id="KW-0479">Metal-binding</keyword>
<dbReference type="GO" id="GO:0004222">
    <property type="term" value="F:metalloendopeptidase activity"/>
    <property type="evidence" value="ECO:0007669"/>
    <property type="project" value="InterPro"/>
</dbReference>
<evidence type="ECO:0000256" key="7">
    <source>
        <dbReference type="SAM" id="SignalP"/>
    </source>
</evidence>
<evidence type="ECO:0000256" key="4">
    <source>
        <dbReference type="ARBA" id="ARBA00022833"/>
    </source>
</evidence>
<keyword evidence="10" id="KW-1185">Reference proteome</keyword>
<dbReference type="PANTHER" id="PTHR22726:SF1">
    <property type="entry name" value="METALLOENDOPEPTIDASE OMA1, MITOCHONDRIAL"/>
    <property type="match status" value="1"/>
</dbReference>
<dbReference type="GO" id="GO:0051603">
    <property type="term" value="P:proteolysis involved in protein catabolic process"/>
    <property type="evidence" value="ECO:0007669"/>
    <property type="project" value="TreeGrafter"/>
</dbReference>
<dbReference type="InterPro" id="IPR001915">
    <property type="entry name" value="Peptidase_M48"/>
</dbReference>
<name>A0A2S0P8Q4_9NEIS</name>
<proteinExistence type="inferred from homology"/>
<dbReference type="CDD" id="cd07331">
    <property type="entry name" value="M48C_Oma1_like"/>
    <property type="match status" value="1"/>
</dbReference>
<dbReference type="OrthoDB" id="9810445at2"/>
<feature type="chain" id="PRO_5015751377" evidence="7">
    <location>
        <begin position="22"/>
        <end position="269"/>
    </location>
</feature>
<evidence type="ECO:0000256" key="5">
    <source>
        <dbReference type="ARBA" id="ARBA00023049"/>
    </source>
</evidence>
<gene>
    <name evidence="9" type="ORF">DAI18_06490</name>
</gene>
<dbReference type="EMBL" id="CP028519">
    <property type="protein sequence ID" value="AVY93736.1"/>
    <property type="molecule type" value="Genomic_DNA"/>
</dbReference>
<dbReference type="KEGG" id="maer:DAI18_06490"/>